<proteinExistence type="predicted"/>
<comment type="caution">
    <text evidence="1">The sequence shown here is derived from an EMBL/GenBank/DDBJ whole genome shotgun (WGS) entry which is preliminary data.</text>
</comment>
<evidence type="ECO:0000313" key="2">
    <source>
        <dbReference type="Proteomes" id="UP000751190"/>
    </source>
</evidence>
<protein>
    <submittedName>
        <fullName evidence="1">Uncharacterized protein</fullName>
    </submittedName>
</protein>
<reference evidence="1" key="1">
    <citation type="submission" date="2021-05" db="EMBL/GenBank/DDBJ databases">
        <title>The genome of the haptophyte Pavlova lutheri (Diacronema luteri, Pavlovales) - a model for lipid biosynthesis in eukaryotic algae.</title>
        <authorList>
            <person name="Hulatt C.J."/>
            <person name="Posewitz M.C."/>
        </authorList>
    </citation>
    <scope>NUCLEOTIDE SEQUENCE</scope>
    <source>
        <strain evidence="1">NIVA-4/92</strain>
    </source>
</reference>
<accession>A0A8J5XU84</accession>
<name>A0A8J5XU84_DIALT</name>
<evidence type="ECO:0000313" key="1">
    <source>
        <dbReference type="EMBL" id="KAG8468045.1"/>
    </source>
</evidence>
<gene>
    <name evidence="1" type="ORF">KFE25_007097</name>
</gene>
<dbReference type="AlphaFoldDB" id="A0A8J5XU84"/>
<dbReference type="Proteomes" id="UP000751190">
    <property type="component" value="Unassembled WGS sequence"/>
</dbReference>
<organism evidence="1 2">
    <name type="scientific">Diacronema lutheri</name>
    <name type="common">Unicellular marine alga</name>
    <name type="synonym">Monochrysis lutheri</name>
    <dbReference type="NCBI Taxonomy" id="2081491"/>
    <lineage>
        <taxon>Eukaryota</taxon>
        <taxon>Haptista</taxon>
        <taxon>Haptophyta</taxon>
        <taxon>Pavlovophyceae</taxon>
        <taxon>Pavlovales</taxon>
        <taxon>Pavlovaceae</taxon>
        <taxon>Diacronema</taxon>
    </lineage>
</organism>
<keyword evidence="2" id="KW-1185">Reference proteome</keyword>
<sequence length="140" mass="14160">MVLGGRNVLMLSSSQDDTEAPGVPQAPPPVDLNAAFAARAREVAAQDAVDVGRMASLVGGSAKDTLKTTLDSINGAIDPSLRPRPSDAQLKAKGLLSAGEWDATLLALAAVVLVAVFSQVAVSGPGSQVGLQAEPGAYVR</sequence>
<dbReference type="EMBL" id="JAGTXO010000005">
    <property type="protein sequence ID" value="KAG8468045.1"/>
    <property type="molecule type" value="Genomic_DNA"/>
</dbReference>